<evidence type="ECO:0000313" key="1">
    <source>
        <dbReference type="EMBL" id="AEL26594.1"/>
    </source>
</evidence>
<evidence type="ECO:0000313" key="2">
    <source>
        <dbReference type="Proteomes" id="UP000001635"/>
    </source>
</evidence>
<accession>G0J2L1</accession>
<dbReference type="STRING" id="880070.Cycma_2856"/>
<evidence type="ECO:0008006" key="3">
    <source>
        <dbReference type="Google" id="ProtNLM"/>
    </source>
</evidence>
<proteinExistence type="predicted"/>
<dbReference type="EMBL" id="CP002955">
    <property type="protein sequence ID" value="AEL26594.1"/>
    <property type="molecule type" value="Genomic_DNA"/>
</dbReference>
<dbReference type="Gene3D" id="2.120.10.30">
    <property type="entry name" value="TolB, C-terminal domain"/>
    <property type="match status" value="1"/>
</dbReference>
<dbReference type="eggNOG" id="COG0823">
    <property type="taxonomic scope" value="Bacteria"/>
</dbReference>
<dbReference type="RefSeq" id="WP_014020885.1">
    <property type="nucleotide sequence ID" value="NC_015914.1"/>
</dbReference>
<keyword evidence="2" id="KW-1185">Reference proteome</keyword>
<gene>
    <name evidence="1" type="ordered locus">Cycma_2856</name>
</gene>
<dbReference type="Proteomes" id="UP000001635">
    <property type="component" value="Chromosome"/>
</dbReference>
<dbReference type="SUPFAM" id="SSF69322">
    <property type="entry name" value="Tricorn protease domain 2"/>
    <property type="match status" value="1"/>
</dbReference>
<protein>
    <recommendedName>
        <fullName evidence="3">WD40-like beta Propeller containing protein</fullName>
    </recommendedName>
</protein>
<sequence length="314" mass="35861">MINKSKISSANYFRCLKFFKALLFIVFLLNSRLLKAQEDTDLFLVESKKNLFGFTIFPETAKKISKGEGYDNQPSFINKSQLVFTSKDPAGNFDVILYNLDTDKYTNMTRTQGLDEFSPKLTSCGQYISTVRVEKDSSQRIWLYPINFGEPELLYDDIEPVGYYGWHGETAALFLVGSPNRLVYPYSREEIFEIAENPGRCISQRPGTNEIVYVDKNSNIISNGREAYELKAFDVKSRQTKTIGITLAGAEDFVWIDKNNLLMARDKTIYLKNISKGTGWEEIATLNTLEYRNISRIALSPDNKNLVITMEPSK</sequence>
<dbReference type="HOGENOM" id="CLU_039282_0_0_10"/>
<reference evidence="2" key="1">
    <citation type="submission" date="2011-07" db="EMBL/GenBank/DDBJ databases">
        <title>The complete genome of Cyclobacterium marinum DSM 745.</title>
        <authorList>
            <person name="Lucas S."/>
            <person name="Han J."/>
            <person name="Lapidus A."/>
            <person name="Bruce D."/>
            <person name="Goodwin L."/>
            <person name="Pitluck S."/>
            <person name="Peters L."/>
            <person name="Kyrpides N."/>
            <person name="Mavromatis K."/>
            <person name="Ivanova N."/>
            <person name="Ovchinnikova G."/>
            <person name="Chertkov O."/>
            <person name="Detter J.C."/>
            <person name="Tapia R."/>
            <person name="Han C."/>
            <person name="Land M."/>
            <person name="Hauser L."/>
            <person name="Markowitz V."/>
            <person name="Cheng J.-F."/>
            <person name="Hugenholtz P."/>
            <person name="Woyke T."/>
            <person name="Wu D."/>
            <person name="Tindall B."/>
            <person name="Schuetze A."/>
            <person name="Brambilla E."/>
            <person name="Klenk H.-P."/>
            <person name="Eisen J.A."/>
        </authorList>
    </citation>
    <scope>NUCLEOTIDE SEQUENCE [LARGE SCALE GENOMIC DNA]</scope>
    <source>
        <strain evidence="2">ATCC 25205 / DSM 745 / LMG 13164 / NCIMB 1802</strain>
    </source>
</reference>
<organism evidence="1 2">
    <name type="scientific">Cyclobacterium marinum (strain ATCC 25205 / DSM 745 / LMG 13164 / NCIMB 1802)</name>
    <name type="common">Flectobacillus marinus</name>
    <dbReference type="NCBI Taxonomy" id="880070"/>
    <lineage>
        <taxon>Bacteria</taxon>
        <taxon>Pseudomonadati</taxon>
        <taxon>Bacteroidota</taxon>
        <taxon>Cytophagia</taxon>
        <taxon>Cytophagales</taxon>
        <taxon>Cyclobacteriaceae</taxon>
        <taxon>Cyclobacterium</taxon>
    </lineage>
</organism>
<dbReference type="KEGG" id="cmr:Cycma_2856"/>
<name>G0J2L1_CYCMS</name>
<dbReference type="InterPro" id="IPR011042">
    <property type="entry name" value="6-blade_b-propeller_TolB-like"/>
</dbReference>
<dbReference type="AlphaFoldDB" id="G0J2L1"/>